<dbReference type="GO" id="GO:0046854">
    <property type="term" value="P:phosphatidylinositol phosphate biosynthetic process"/>
    <property type="evidence" value="ECO:0007669"/>
    <property type="project" value="InterPro"/>
</dbReference>
<feature type="binding site" evidence="7">
    <location>
        <position position="82"/>
    </location>
    <ligand>
        <name>Mg(2+)</name>
        <dbReference type="ChEBI" id="CHEBI:18420"/>
        <label>1</label>
        <note>catalytic</note>
    </ligand>
</feature>
<dbReference type="SUPFAM" id="SSF56655">
    <property type="entry name" value="Carbohydrate phosphatase"/>
    <property type="match status" value="1"/>
</dbReference>
<evidence type="ECO:0000256" key="1">
    <source>
        <dbReference type="ARBA" id="ARBA00001033"/>
    </source>
</evidence>
<dbReference type="PANTHER" id="PTHR20854">
    <property type="entry name" value="INOSITOL MONOPHOSPHATASE"/>
    <property type="match status" value="1"/>
</dbReference>
<evidence type="ECO:0000256" key="8">
    <source>
        <dbReference type="RuleBase" id="RU364068"/>
    </source>
</evidence>
<dbReference type="Pfam" id="PF00459">
    <property type="entry name" value="Inositol_P"/>
    <property type="match status" value="1"/>
</dbReference>
<comment type="similarity">
    <text evidence="3 8">Belongs to the inositol monophosphatase superfamily.</text>
</comment>
<organism evidence="9 10">
    <name type="scientific">Candidatus Gottesmanbacteria bacterium RBG_16_38_7b</name>
    <dbReference type="NCBI Taxonomy" id="1798372"/>
    <lineage>
        <taxon>Bacteria</taxon>
        <taxon>Candidatus Gottesmaniibacteriota</taxon>
    </lineage>
</organism>
<evidence type="ECO:0000313" key="9">
    <source>
        <dbReference type="EMBL" id="OGG00063.1"/>
    </source>
</evidence>
<dbReference type="GO" id="GO:0007165">
    <property type="term" value="P:signal transduction"/>
    <property type="evidence" value="ECO:0007669"/>
    <property type="project" value="TreeGrafter"/>
</dbReference>
<dbReference type="CDD" id="cd01639">
    <property type="entry name" value="IMPase"/>
    <property type="match status" value="1"/>
</dbReference>
<dbReference type="InterPro" id="IPR020550">
    <property type="entry name" value="Inositol_monophosphatase_CS"/>
</dbReference>
<feature type="binding site" evidence="7">
    <location>
        <position position="61"/>
    </location>
    <ligand>
        <name>Mg(2+)</name>
        <dbReference type="ChEBI" id="CHEBI:18420"/>
        <label>1</label>
        <note>catalytic</note>
    </ligand>
</feature>
<dbReference type="EMBL" id="MFJB01000036">
    <property type="protein sequence ID" value="OGG00063.1"/>
    <property type="molecule type" value="Genomic_DNA"/>
</dbReference>
<dbReference type="EC" id="3.1.3.25" evidence="8"/>
<evidence type="ECO:0000256" key="4">
    <source>
        <dbReference type="ARBA" id="ARBA00022723"/>
    </source>
</evidence>
<keyword evidence="6 7" id="KW-0460">Magnesium</keyword>
<comment type="catalytic activity">
    <reaction evidence="1 8">
        <text>a myo-inositol phosphate + H2O = myo-inositol + phosphate</text>
        <dbReference type="Rhea" id="RHEA:24056"/>
        <dbReference type="ChEBI" id="CHEBI:15377"/>
        <dbReference type="ChEBI" id="CHEBI:17268"/>
        <dbReference type="ChEBI" id="CHEBI:43474"/>
        <dbReference type="ChEBI" id="CHEBI:84139"/>
        <dbReference type="EC" id="3.1.3.25"/>
    </reaction>
</comment>
<dbReference type="GO" id="GO:0008934">
    <property type="term" value="F:inositol monophosphate 1-phosphatase activity"/>
    <property type="evidence" value="ECO:0007669"/>
    <property type="project" value="InterPro"/>
</dbReference>
<dbReference type="InterPro" id="IPR033942">
    <property type="entry name" value="IMPase"/>
</dbReference>
<feature type="binding site" evidence="7">
    <location>
        <position position="83"/>
    </location>
    <ligand>
        <name>Mg(2+)</name>
        <dbReference type="ChEBI" id="CHEBI:18420"/>
        <label>1</label>
        <note>catalytic</note>
    </ligand>
</feature>
<sequence>MIDFVKRITKKAGQIALSSPKLIRGRKEGRGNWVTQADLESERFLIQSINTNFPLHNILSEETLMEKQDFKALDNLWILDPIDGTTNFTFALPLFSVSVAYLKKGIPIYGAVYDPSRDELFYAEKSRGAKLNDKPIRVLSAVNFKGTIVDIGCPYMEKDFKKTYPLGEIFFDLGARITNLGSGALECAYVACGRLALYYENGLKPWDIAAAYLIVTQAGGKMDSVTKPFSLLNSDEIIAGNKTLVAKGKKLIKNFPVST</sequence>
<accession>A0A1F5YJ28</accession>
<comment type="cofactor">
    <cofactor evidence="2 7 8">
        <name>Mg(2+)</name>
        <dbReference type="ChEBI" id="CHEBI:18420"/>
    </cofactor>
</comment>
<evidence type="ECO:0000313" key="10">
    <source>
        <dbReference type="Proteomes" id="UP000177396"/>
    </source>
</evidence>
<dbReference type="Gene3D" id="3.30.540.10">
    <property type="entry name" value="Fructose-1,6-Bisphosphatase, subunit A, domain 1"/>
    <property type="match status" value="1"/>
</dbReference>
<dbReference type="PROSITE" id="PS00629">
    <property type="entry name" value="IMP_1"/>
    <property type="match status" value="1"/>
</dbReference>
<dbReference type="GO" id="GO:0046872">
    <property type="term" value="F:metal ion binding"/>
    <property type="evidence" value="ECO:0007669"/>
    <property type="project" value="UniProtKB-KW"/>
</dbReference>
<reference evidence="9 10" key="1">
    <citation type="journal article" date="2016" name="Nat. Commun.">
        <title>Thousands of microbial genomes shed light on interconnected biogeochemical processes in an aquifer system.</title>
        <authorList>
            <person name="Anantharaman K."/>
            <person name="Brown C.T."/>
            <person name="Hug L.A."/>
            <person name="Sharon I."/>
            <person name="Castelle C.J."/>
            <person name="Probst A.J."/>
            <person name="Thomas B.C."/>
            <person name="Singh A."/>
            <person name="Wilkins M.J."/>
            <person name="Karaoz U."/>
            <person name="Brodie E.L."/>
            <person name="Williams K.H."/>
            <person name="Hubbard S.S."/>
            <person name="Banfield J.F."/>
        </authorList>
    </citation>
    <scope>NUCLEOTIDE SEQUENCE [LARGE SCALE GENOMIC DNA]</scope>
</reference>
<keyword evidence="4 7" id="KW-0479">Metal-binding</keyword>
<dbReference type="PANTHER" id="PTHR20854:SF4">
    <property type="entry name" value="INOSITOL-1-MONOPHOSPHATASE-RELATED"/>
    <property type="match status" value="1"/>
</dbReference>
<evidence type="ECO:0000256" key="2">
    <source>
        <dbReference type="ARBA" id="ARBA00001946"/>
    </source>
</evidence>
<dbReference type="InterPro" id="IPR020583">
    <property type="entry name" value="Inositol_monoP_metal-BS"/>
</dbReference>
<dbReference type="Gene3D" id="3.40.190.80">
    <property type="match status" value="1"/>
</dbReference>
<feature type="binding site" evidence="7">
    <location>
        <position position="80"/>
    </location>
    <ligand>
        <name>Mg(2+)</name>
        <dbReference type="ChEBI" id="CHEBI:18420"/>
        <label>1</label>
        <note>catalytic</note>
    </ligand>
</feature>
<proteinExistence type="inferred from homology"/>
<evidence type="ECO:0000256" key="5">
    <source>
        <dbReference type="ARBA" id="ARBA00022801"/>
    </source>
</evidence>
<dbReference type="AlphaFoldDB" id="A0A1F5YJ28"/>
<dbReference type="InterPro" id="IPR000760">
    <property type="entry name" value="Inositol_monophosphatase-like"/>
</dbReference>
<keyword evidence="5 8" id="KW-0378">Hydrolase</keyword>
<gene>
    <name evidence="9" type="ORF">A2153_04060</name>
</gene>
<evidence type="ECO:0000256" key="7">
    <source>
        <dbReference type="PIRSR" id="PIRSR600760-2"/>
    </source>
</evidence>
<comment type="caution">
    <text evidence="9">The sequence shown here is derived from an EMBL/GenBank/DDBJ whole genome shotgun (WGS) entry which is preliminary data.</text>
</comment>
<dbReference type="InterPro" id="IPR022337">
    <property type="entry name" value="Inositol_monophosphatase_SuhB"/>
</dbReference>
<dbReference type="GO" id="GO:0006020">
    <property type="term" value="P:inositol metabolic process"/>
    <property type="evidence" value="ECO:0007669"/>
    <property type="project" value="TreeGrafter"/>
</dbReference>
<name>A0A1F5YJ28_9BACT</name>
<dbReference type="PROSITE" id="PS00630">
    <property type="entry name" value="IMP_2"/>
    <property type="match status" value="1"/>
</dbReference>
<evidence type="ECO:0000256" key="6">
    <source>
        <dbReference type="ARBA" id="ARBA00022842"/>
    </source>
</evidence>
<evidence type="ECO:0000256" key="3">
    <source>
        <dbReference type="ARBA" id="ARBA00009759"/>
    </source>
</evidence>
<protein>
    <recommendedName>
        <fullName evidence="8">Inositol-1-monophosphatase</fullName>
        <ecNumber evidence="8">3.1.3.25</ecNumber>
    </recommendedName>
</protein>
<dbReference type="Proteomes" id="UP000177396">
    <property type="component" value="Unassembled WGS sequence"/>
</dbReference>
<dbReference type="PRINTS" id="PR01959">
    <property type="entry name" value="SBIMPHPHTASE"/>
</dbReference>
<dbReference type="PRINTS" id="PR00377">
    <property type="entry name" value="IMPHPHTASES"/>
</dbReference>
<feature type="binding site" evidence="7">
    <location>
        <position position="207"/>
    </location>
    <ligand>
        <name>Mg(2+)</name>
        <dbReference type="ChEBI" id="CHEBI:18420"/>
        <label>1</label>
        <note>catalytic</note>
    </ligand>
</feature>